<protein>
    <submittedName>
        <fullName evidence="2">CoA transferase</fullName>
    </submittedName>
</protein>
<dbReference type="SUPFAM" id="SSF89796">
    <property type="entry name" value="CoA-transferase family III (CaiB/BaiF)"/>
    <property type="match status" value="1"/>
</dbReference>
<comment type="caution">
    <text evidence="2">The sequence shown here is derived from an EMBL/GenBank/DDBJ whole genome shotgun (WGS) entry which is preliminary data.</text>
</comment>
<dbReference type="PANTHER" id="PTHR48207:SF4">
    <property type="entry name" value="BLL6097 PROTEIN"/>
    <property type="match status" value="1"/>
</dbReference>
<dbReference type="Pfam" id="PF02515">
    <property type="entry name" value="CoA_transf_3"/>
    <property type="match status" value="1"/>
</dbReference>
<organism evidence="2 3">
    <name type="scientific">Alicycliphilus denitrificans</name>
    <dbReference type="NCBI Taxonomy" id="179636"/>
    <lineage>
        <taxon>Bacteria</taxon>
        <taxon>Pseudomonadati</taxon>
        <taxon>Pseudomonadota</taxon>
        <taxon>Betaproteobacteria</taxon>
        <taxon>Burkholderiales</taxon>
        <taxon>Comamonadaceae</taxon>
        <taxon>Alicycliphilus</taxon>
    </lineage>
</organism>
<keyword evidence="1 2" id="KW-0808">Transferase</keyword>
<dbReference type="RefSeq" id="WP_094435526.1">
    <property type="nucleotide sequence ID" value="NZ_NKDB02000001.1"/>
</dbReference>
<dbReference type="AlphaFoldDB" id="A0A420KIT8"/>
<dbReference type="InterPro" id="IPR003673">
    <property type="entry name" value="CoA-Trfase_fam_III"/>
</dbReference>
<dbReference type="InterPro" id="IPR050483">
    <property type="entry name" value="CoA-transferase_III_domain"/>
</dbReference>
<dbReference type="GO" id="GO:0008410">
    <property type="term" value="F:CoA-transferase activity"/>
    <property type="evidence" value="ECO:0007669"/>
    <property type="project" value="TreeGrafter"/>
</dbReference>
<gene>
    <name evidence="2" type="ORF">CE154_004560</name>
</gene>
<proteinExistence type="predicted"/>
<dbReference type="InterPro" id="IPR044855">
    <property type="entry name" value="CoA-Trfase_III_dom3_sf"/>
</dbReference>
<reference evidence="2 3" key="1">
    <citation type="submission" date="2018-09" db="EMBL/GenBank/DDBJ databases">
        <title>Genome comparison of Alicycliphilus sp. BQ1, a polyurethanolytic bacterium, with its closest phylogenetic relatives Alicycliphilus denitrificans BC and K601, unable to attack polyurethane.</title>
        <authorList>
            <person name="Loza-Tavera H."/>
            <person name="Lozano L."/>
            <person name="Cevallos M."/>
            <person name="Maya-Lucas O."/>
            <person name="Garcia-Mena J."/>
            <person name="Hernandez J."/>
        </authorList>
    </citation>
    <scope>NUCLEOTIDE SEQUENCE [LARGE SCALE GENOMIC DNA]</scope>
    <source>
        <strain evidence="2 3">BQ1</strain>
    </source>
</reference>
<name>A0A420KIT8_9BURK</name>
<dbReference type="EMBL" id="NKDB02000001">
    <property type="protein sequence ID" value="RKJ99879.1"/>
    <property type="molecule type" value="Genomic_DNA"/>
</dbReference>
<evidence type="ECO:0000313" key="2">
    <source>
        <dbReference type="EMBL" id="RKJ99879.1"/>
    </source>
</evidence>
<dbReference type="Gene3D" id="3.30.1540.10">
    <property type="entry name" value="formyl-coa transferase, domain 3"/>
    <property type="match status" value="1"/>
</dbReference>
<dbReference type="Gene3D" id="3.40.50.10540">
    <property type="entry name" value="Crotonobetainyl-coa:carnitine coa-transferase, domain 1"/>
    <property type="match status" value="1"/>
</dbReference>
<dbReference type="PANTHER" id="PTHR48207">
    <property type="entry name" value="SUCCINATE--HYDROXYMETHYLGLUTARATE COA-TRANSFERASE"/>
    <property type="match status" value="1"/>
</dbReference>
<dbReference type="Proteomes" id="UP000216225">
    <property type="component" value="Unassembled WGS sequence"/>
</dbReference>
<accession>A0A420KIT8</accession>
<sequence length="409" mass="44092">MPDKPSGNGGPLAGVRIIDLTTVLMGPFATQILGDYGADVIKVEPPGGDGVRGVGPRRNAGMAAIFMHANRSKRSVVLDLKKPAGRDALLRLAAGADVLIFNVRPQAMARLGLSYEEVCAVNPKIIYVGCVGYSQRGPYAAKPAYDDLIQGAVGIPALSVEAGSDVPRYAPSPLADRIVGLAAVNAVTAALYWRERSGEGQAVEVPMFETMAQFTLSDHMCGRSYEPAIGPSGYARVLNPHRRPYATSDGYLCMLLYNDKQWQTFFRLIGRPEVVASDPRFSTIDKRTEHIHELYAMLAEIMATRTTAEWTALLDAADIPVMPMHDMDSLMDDPHLRAVGFLGHVEHPTEGRICQIGIPSTWSKSQPRVTRPAPRAGEHGREVLSEAGLTGSEIDELFASGVTFAPANG</sequence>
<evidence type="ECO:0000313" key="3">
    <source>
        <dbReference type="Proteomes" id="UP000216225"/>
    </source>
</evidence>
<dbReference type="InterPro" id="IPR023606">
    <property type="entry name" value="CoA-Trfase_III_dom_1_sf"/>
</dbReference>
<evidence type="ECO:0000256" key="1">
    <source>
        <dbReference type="ARBA" id="ARBA00022679"/>
    </source>
</evidence>